<feature type="domain" description="GST C-terminal" evidence="3">
    <location>
        <begin position="125"/>
        <end position="281"/>
    </location>
</feature>
<dbReference type="PANTHER" id="PTHR44051">
    <property type="entry name" value="GLUTATHIONE S-TRANSFERASE-RELATED"/>
    <property type="match status" value="1"/>
</dbReference>
<dbReference type="Pfam" id="PF14497">
    <property type="entry name" value="GST_C_3"/>
    <property type="match status" value="1"/>
</dbReference>
<gene>
    <name evidence="4" type="ORF">B0T17DRAFT_546302</name>
</gene>
<dbReference type="PROSITE" id="PS50404">
    <property type="entry name" value="GST_NTER"/>
    <property type="match status" value="1"/>
</dbReference>
<dbReference type="InterPro" id="IPR036249">
    <property type="entry name" value="Thioredoxin-like_sf"/>
</dbReference>
<dbReference type="Proteomes" id="UP001174934">
    <property type="component" value="Unassembled WGS sequence"/>
</dbReference>
<dbReference type="AlphaFoldDB" id="A0AA39WBE9"/>
<proteinExistence type="inferred from homology"/>
<sequence>MATPTPAKKQQQDAKITLYWLDKSRAQRIVWLLEELHADYDVEVFYRTKDFLAPPELEKVHPLGKSPLVSITPNASAGDASSPRPTKVLAESGFITEYLCEHFGDGTNLVPERWPGGVKGGVCTETEGWMRYQHLLHYAEGSLMPPLLLSVIMFLMKGPKIPFFVRPITSMVANNIFSMVIFPSLVKHLDFLEDLLKTAPNGGGYLCGNHLTAVDILLSFPLLSIRERLGNLEIGGAKRPGKVLDNYPVLWAYVARLEEVDGYKRASAKIEEFEGKGKKQG</sequence>
<dbReference type="InterPro" id="IPR004046">
    <property type="entry name" value="GST_C"/>
</dbReference>
<evidence type="ECO:0000259" key="2">
    <source>
        <dbReference type="PROSITE" id="PS50404"/>
    </source>
</evidence>
<dbReference type="Pfam" id="PF13409">
    <property type="entry name" value="GST_N_2"/>
    <property type="match status" value="1"/>
</dbReference>
<keyword evidence="5" id="KW-1185">Reference proteome</keyword>
<dbReference type="Gene3D" id="3.40.30.10">
    <property type="entry name" value="Glutaredoxin"/>
    <property type="match status" value="1"/>
</dbReference>
<evidence type="ECO:0000259" key="3">
    <source>
        <dbReference type="PROSITE" id="PS50405"/>
    </source>
</evidence>
<dbReference type="SUPFAM" id="SSF47616">
    <property type="entry name" value="GST C-terminal domain-like"/>
    <property type="match status" value="1"/>
</dbReference>
<reference evidence="4" key="1">
    <citation type="submission" date="2023-06" db="EMBL/GenBank/DDBJ databases">
        <title>Genome-scale phylogeny and comparative genomics of the fungal order Sordariales.</title>
        <authorList>
            <consortium name="Lawrence Berkeley National Laboratory"/>
            <person name="Hensen N."/>
            <person name="Bonometti L."/>
            <person name="Westerberg I."/>
            <person name="Brannstrom I.O."/>
            <person name="Guillou S."/>
            <person name="Cros-Aarteil S."/>
            <person name="Calhoun S."/>
            <person name="Haridas S."/>
            <person name="Kuo A."/>
            <person name="Mondo S."/>
            <person name="Pangilinan J."/>
            <person name="Riley R."/>
            <person name="LaButti K."/>
            <person name="Andreopoulos B."/>
            <person name="Lipzen A."/>
            <person name="Chen C."/>
            <person name="Yanf M."/>
            <person name="Daum C."/>
            <person name="Ng V."/>
            <person name="Clum A."/>
            <person name="Steindorff A."/>
            <person name="Ohm R."/>
            <person name="Martin F."/>
            <person name="Silar P."/>
            <person name="Natvig D."/>
            <person name="Lalanne C."/>
            <person name="Gautier V."/>
            <person name="Ament-velasquez S.L."/>
            <person name="Kruys A."/>
            <person name="Hutchinson M.I."/>
            <person name="Powell A.J."/>
            <person name="Barry K."/>
            <person name="Miller A.N."/>
            <person name="Grigoriev I.V."/>
            <person name="Debuchy R."/>
            <person name="Gladieux P."/>
            <person name="Thoren M.H."/>
            <person name="Johannesson H."/>
        </authorList>
    </citation>
    <scope>NUCLEOTIDE SEQUENCE</scope>
    <source>
        <strain evidence="4">SMH3391-2</strain>
    </source>
</reference>
<comment type="caution">
    <text evidence="4">The sequence shown here is derived from an EMBL/GenBank/DDBJ whole genome shotgun (WGS) entry which is preliminary data.</text>
</comment>
<dbReference type="InterPro" id="IPR040079">
    <property type="entry name" value="Glutathione_S-Trfase"/>
</dbReference>
<name>A0AA39WBE9_9PEZI</name>
<evidence type="ECO:0008006" key="6">
    <source>
        <dbReference type="Google" id="ProtNLM"/>
    </source>
</evidence>
<dbReference type="PROSITE" id="PS50405">
    <property type="entry name" value="GST_CTER"/>
    <property type="match status" value="1"/>
</dbReference>
<dbReference type="SFLD" id="SFLDG00358">
    <property type="entry name" value="Main_(cytGST)"/>
    <property type="match status" value="1"/>
</dbReference>
<dbReference type="SUPFAM" id="SSF52833">
    <property type="entry name" value="Thioredoxin-like"/>
    <property type="match status" value="1"/>
</dbReference>
<dbReference type="SFLD" id="SFLDS00019">
    <property type="entry name" value="Glutathione_Transferase_(cytos"/>
    <property type="match status" value="1"/>
</dbReference>
<dbReference type="PANTHER" id="PTHR44051:SF9">
    <property type="entry name" value="GLUTATHIONE S-TRANSFERASE 1"/>
    <property type="match status" value="1"/>
</dbReference>
<dbReference type="InterPro" id="IPR004045">
    <property type="entry name" value="Glutathione_S-Trfase_N"/>
</dbReference>
<dbReference type="CDD" id="cd03046">
    <property type="entry name" value="GST_N_GTT1_like"/>
    <property type="match status" value="1"/>
</dbReference>
<dbReference type="InterPro" id="IPR036282">
    <property type="entry name" value="Glutathione-S-Trfase_C_sf"/>
</dbReference>
<accession>A0AA39WBE9</accession>
<evidence type="ECO:0000313" key="4">
    <source>
        <dbReference type="EMBL" id="KAK0609730.1"/>
    </source>
</evidence>
<comment type="similarity">
    <text evidence="1">Belongs to the GST superfamily.</text>
</comment>
<feature type="domain" description="GST N-terminal" evidence="2">
    <location>
        <begin position="13"/>
        <end position="107"/>
    </location>
</feature>
<organism evidence="4 5">
    <name type="scientific">Bombardia bombarda</name>
    <dbReference type="NCBI Taxonomy" id="252184"/>
    <lineage>
        <taxon>Eukaryota</taxon>
        <taxon>Fungi</taxon>
        <taxon>Dikarya</taxon>
        <taxon>Ascomycota</taxon>
        <taxon>Pezizomycotina</taxon>
        <taxon>Sordariomycetes</taxon>
        <taxon>Sordariomycetidae</taxon>
        <taxon>Sordariales</taxon>
        <taxon>Lasiosphaeriaceae</taxon>
        <taxon>Bombardia</taxon>
    </lineage>
</organism>
<evidence type="ECO:0000256" key="1">
    <source>
        <dbReference type="ARBA" id="ARBA00007409"/>
    </source>
</evidence>
<dbReference type="InterPro" id="IPR010987">
    <property type="entry name" value="Glutathione-S-Trfase_C-like"/>
</dbReference>
<evidence type="ECO:0000313" key="5">
    <source>
        <dbReference type="Proteomes" id="UP001174934"/>
    </source>
</evidence>
<dbReference type="EMBL" id="JAULSR010000012">
    <property type="protein sequence ID" value="KAK0609730.1"/>
    <property type="molecule type" value="Genomic_DNA"/>
</dbReference>
<dbReference type="Gene3D" id="1.20.1050.10">
    <property type="match status" value="1"/>
</dbReference>
<protein>
    <recommendedName>
        <fullName evidence="6">Glutathione S-transferase</fullName>
    </recommendedName>
</protein>